<dbReference type="EMBL" id="JADINA010000006">
    <property type="protein sequence ID" value="MBO8425793.1"/>
    <property type="molecule type" value="Genomic_DNA"/>
</dbReference>
<keyword evidence="1" id="KW-0472">Membrane</keyword>
<keyword evidence="1" id="KW-1133">Transmembrane helix</keyword>
<feature type="transmembrane region" description="Helical" evidence="1">
    <location>
        <begin position="6"/>
        <end position="29"/>
    </location>
</feature>
<proteinExistence type="predicted"/>
<organism evidence="2 3">
    <name type="scientific">Candidatus Alloenteromonas pullistercoris</name>
    <dbReference type="NCBI Taxonomy" id="2840785"/>
    <lineage>
        <taxon>Bacteria</taxon>
        <taxon>Bacillati</taxon>
        <taxon>Bacillota</taxon>
        <taxon>Bacillota incertae sedis</taxon>
        <taxon>Candidatus Alloenteromonas</taxon>
    </lineage>
</organism>
<dbReference type="AlphaFoldDB" id="A0A9D9DDU5"/>
<feature type="transmembrane region" description="Helical" evidence="1">
    <location>
        <begin position="98"/>
        <end position="119"/>
    </location>
</feature>
<dbReference type="Pfam" id="PF06177">
    <property type="entry name" value="QueT"/>
    <property type="match status" value="1"/>
</dbReference>
<dbReference type="PANTHER" id="PTHR40044:SF1">
    <property type="entry name" value="INTEGRAL MEMBRANE PROTEIN"/>
    <property type="match status" value="1"/>
</dbReference>
<sequence>MSDKLLLRIAQNGIVAAIYFLLCLLLNGISYGPMQIRFAELLCLLCFFRPDFISGLTIGCFLANLNSSLGWPDILIGTGATFLSCVLICFASPRLLIACLYPIAINAFVVGAELCWLLDLPWDTFWYQAGLVCAGETIAIAVGYAFFMIVRNNKTFFRAISPTRHYPFKY</sequence>
<feature type="transmembrane region" description="Helical" evidence="1">
    <location>
        <begin position="71"/>
        <end position="91"/>
    </location>
</feature>
<dbReference type="InterPro" id="IPR010387">
    <property type="entry name" value="QueT"/>
</dbReference>
<reference evidence="2" key="2">
    <citation type="journal article" date="2021" name="PeerJ">
        <title>Extensive microbial diversity within the chicken gut microbiome revealed by metagenomics and culture.</title>
        <authorList>
            <person name="Gilroy R."/>
            <person name="Ravi A."/>
            <person name="Getino M."/>
            <person name="Pursley I."/>
            <person name="Horton D.L."/>
            <person name="Alikhan N.F."/>
            <person name="Baker D."/>
            <person name="Gharbi K."/>
            <person name="Hall N."/>
            <person name="Watson M."/>
            <person name="Adriaenssens E.M."/>
            <person name="Foster-Nyarko E."/>
            <person name="Jarju S."/>
            <person name="Secka A."/>
            <person name="Antonio M."/>
            <person name="Oren A."/>
            <person name="Chaudhuri R.R."/>
            <person name="La Ragione R."/>
            <person name="Hildebrand F."/>
            <person name="Pallen M.J."/>
        </authorList>
    </citation>
    <scope>NUCLEOTIDE SEQUENCE</scope>
    <source>
        <strain evidence="2">17113</strain>
    </source>
</reference>
<comment type="caution">
    <text evidence="2">The sequence shown here is derived from an EMBL/GenBank/DDBJ whole genome shotgun (WGS) entry which is preliminary data.</text>
</comment>
<name>A0A9D9DDU5_9FIRM</name>
<reference evidence="2" key="1">
    <citation type="submission" date="2020-10" db="EMBL/GenBank/DDBJ databases">
        <authorList>
            <person name="Gilroy R."/>
        </authorList>
    </citation>
    <scope>NUCLEOTIDE SEQUENCE</scope>
    <source>
        <strain evidence="2">17113</strain>
    </source>
</reference>
<accession>A0A9D9DDU5</accession>
<feature type="transmembrane region" description="Helical" evidence="1">
    <location>
        <begin position="125"/>
        <end position="150"/>
    </location>
</feature>
<evidence type="ECO:0000256" key="1">
    <source>
        <dbReference type="SAM" id="Phobius"/>
    </source>
</evidence>
<evidence type="ECO:0000313" key="2">
    <source>
        <dbReference type="EMBL" id="MBO8425793.1"/>
    </source>
</evidence>
<dbReference type="Proteomes" id="UP000823634">
    <property type="component" value="Unassembled WGS sequence"/>
</dbReference>
<keyword evidence="1" id="KW-0812">Transmembrane</keyword>
<dbReference type="PANTHER" id="PTHR40044">
    <property type="entry name" value="INTEGRAL MEMBRANE PROTEIN-RELATED"/>
    <property type="match status" value="1"/>
</dbReference>
<dbReference type="PIRSF" id="PIRSF031501">
    <property type="entry name" value="QueT"/>
    <property type="match status" value="1"/>
</dbReference>
<gene>
    <name evidence="2" type="ORF">IAC61_00550</name>
</gene>
<evidence type="ECO:0000313" key="3">
    <source>
        <dbReference type="Proteomes" id="UP000823634"/>
    </source>
</evidence>
<protein>
    <submittedName>
        <fullName evidence="2">QueT transporter family protein</fullName>
    </submittedName>
</protein>